<dbReference type="AlphaFoldDB" id="U4QYI2"/>
<accession>U4QYI2</accession>
<dbReference type="PATRIC" id="fig|1330534.3.peg.3067"/>
<name>U4QYI2_9FIRM</name>
<dbReference type="RefSeq" id="WP_020816528.1">
    <property type="nucleotide sequence ID" value="NZ_ATAY01000082.1"/>
</dbReference>
<evidence type="ECO:0000313" key="2">
    <source>
        <dbReference type="EMBL" id="EPR09973.1"/>
    </source>
</evidence>
<gene>
    <name evidence="2" type="ORF">L323_15485</name>
</gene>
<dbReference type="STRING" id="1330534.L323_15485"/>
<sequence length="297" mass="33689">MQLENNQLFDNIIKRNISDKANEITVSEKNMQDILLEVRKRKKEKNLYTGFRKYAVAAVIALVFMVVTFAASDNARAIAVEVINNIKTVFIMDKDNNVIERPANEVLINPCLSKTTDLSDKELSEKMGIKICIPEIFYGDLKLQNKAEIVAFNKTLSYETFDTIKDVAEKAISEENAFNSLHEYLPYRSVGCTYRDGKGYIFNIAIMDTVIRVFSKNDDISEVAQTKVGNINAQWIVKSFTDYNGKDMTQKPLGKRTAYALFWSTNGSTYSIVSIDDKPISMNETVKIADAFMKTQK</sequence>
<dbReference type="EMBL" id="ATAY01000082">
    <property type="protein sequence ID" value="EPR09973.1"/>
    <property type="molecule type" value="Genomic_DNA"/>
</dbReference>
<keyword evidence="1" id="KW-1133">Transmembrane helix</keyword>
<evidence type="ECO:0000313" key="3">
    <source>
        <dbReference type="Proteomes" id="UP000016860"/>
    </source>
</evidence>
<organism evidence="2 3">
    <name type="scientific">Ruminiclostridium papyrosolvens C7</name>
    <dbReference type="NCBI Taxonomy" id="1330534"/>
    <lineage>
        <taxon>Bacteria</taxon>
        <taxon>Bacillati</taxon>
        <taxon>Bacillota</taxon>
        <taxon>Clostridia</taxon>
        <taxon>Eubacteriales</taxon>
        <taxon>Oscillospiraceae</taxon>
        <taxon>Ruminiclostridium</taxon>
    </lineage>
</organism>
<dbReference type="Proteomes" id="UP000016860">
    <property type="component" value="Unassembled WGS sequence"/>
</dbReference>
<feature type="transmembrane region" description="Helical" evidence="1">
    <location>
        <begin position="51"/>
        <end position="71"/>
    </location>
</feature>
<evidence type="ECO:0008006" key="4">
    <source>
        <dbReference type="Google" id="ProtNLM"/>
    </source>
</evidence>
<proteinExistence type="predicted"/>
<comment type="caution">
    <text evidence="2">The sequence shown here is derived from an EMBL/GenBank/DDBJ whole genome shotgun (WGS) entry which is preliminary data.</text>
</comment>
<keyword evidence="1" id="KW-0812">Transmembrane</keyword>
<reference evidence="2 3" key="1">
    <citation type="journal article" date="2013" name="Genome Announc.">
        <title>Draft Genome Sequence of the Cellulolytic Bacterium Clostridium papyrosolvens C7 (ATCC 700395).</title>
        <authorList>
            <person name="Zepeda V."/>
            <person name="Dassa B."/>
            <person name="Borovok I."/>
            <person name="Lamed R."/>
            <person name="Bayer E.A."/>
            <person name="Cate J.H."/>
        </authorList>
    </citation>
    <scope>NUCLEOTIDE SEQUENCE [LARGE SCALE GENOMIC DNA]</scope>
    <source>
        <strain evidence="2 3">C7</strain>
    </source>
</reference>
<protein>
    <recommendedName>
        <fullName evidence="4">DUF4367 domain-containing protein</fullName>
    </recommendedName>
</protein>
<keyword evidence="1" id="KW-0472">Membrane</keyword>
<evidence type="ECO:0000256" key="1">
    <source>
        <dbReference type="SAM" id="Phobius"/>
    </source>
</evidence>